<feature type="region of interest" description="Disordered" evidence="1">
    <location>
        <begin position="18"/>
        <end position="88"/>
    </location>
</feature>
<proteinExistence type="predicted"/>
<reference evidence="3 5" key="1">
    <citation type="submission" date="2008-03" db="EMBL/GenBank/DDBJ databases">
        <title>Annotation of Ixodes scapularis.</title>
        <authorList>
            <consortium name="Ixodes scapularis Genome Project Consortium"/>
            <person name="Caler E."/>
            <person name="Hannick L.I."/>
            <person name="Bidwell S."/>
            <person name="Joardar V."/>
            <person name="Thiagarajan M."/>
            <person name="Amedeo P."/>
            <person name="Galinsky K.J."/>
            <person name="Schobel S."/>
            <person name="Inman J."/>
            <person name="Hostetler J."/>
            <person name="Miller J."/>
            <person name="Hammond M."/>
            <person name="Megy K."/>
            <person name="Lawson D."/>
            <person name="Kodira C."/>
            <person name="Sutton G."/>
            <person name="Meyer J."/>
            <person name="Hill C.A."/>
            <person name="Birren B."/>
            <person name="Nene V."/>
            <person name="Collins F."/>
            <person name="Alarcon-Chaidez F."/>
            <person name="Wikel S."/>
            <person name="Strausberg R."/>
        </authorList>
    </citation>
    <scope>NUCLEOTIDE SEQUENCE [LARGE SCALE GENOMIC DNA]</scope>
    <source>
        <strain evidence="5">Wikel</strain>
        <strain evidence="3">Wikel colony</strain>
    </source>
</reference>
<evidence type="ECO:0000313" key="5">
    <source>
        <dbReference type="Proteomes" id="UP000001555"/>
    </source>
</evidence>
<feature type="chain" id="PRO_5014568267" description="Secreted protein" evidence="2">
    <location>
        <begin position="17"/>
        <end position="88"/>
    </location>
</feature>
<dbReference type="AlphaFoldDB" id="B7QAA0"/>
<feature type="compositionally biased region" description="Polar residues" evidence="1">
    <location>
        <begin position="66"/>
        <end position="78"/>
    </location>
</feature>
<dbReference type="InParanoid" id="B7QAA0"/>
<name>B7QAA0_IXOSC</name>
<dbReference type="PaxDb" id="6945-B7QAA0"/>
<dbReference type="VEuPathDB" id="VectorBase:ISCI012438"/>
<gene>
    <name evidence="3" type="ORF">IscW_ISCW012438</name>
</gene>
<dbReference type="EMBL" id="DS892983">
    <property type="protein sequence ID" value="EEC15772.1"/>
    <property type="molecule type" value="Genomic_DNA"/>
</dbReference>
<dbReference type="EMBL" id="ABJB010054168">
    <property type="status" value="NOT_ANNOTATED_CDS"/>
    <property type="molecule type" value="Genomic_DNA"/>
</dbReference>
<evidence type="ECO:0008006" key="6">
    <source>
        <dbReference type="Google" id="ProtNLM"/>
    </source>
</evidence>
<feature type="signal peptide" evidence="2">
    <location>
        <begin position="1"/>
        <end position="16"/>
    </location>
</feature>
<keyword evidence="5" id="KW-1185">Reference proteome</keyword>
<dbReference type="HOGENOM" id="CLU_2471571_0_0_1"/>
<evidence type="ECO:0000256" key="1">
    <source>
        <dbReference type="SAM" id="MobiDB-lite"/>
    </source>
</evidence>
<reference evidence="4" key="2">
    <citation type="submission" date="2020-05" db="UniProtKB">
        <authorList>
            <consortium name="EnsemblMetazoa"/>
        </authorList>
    </citation>
    <scope>IDENTIFICATION</scope>
    <source>
        <strain evidence="4">wikel</strain>
    </source>
</reference>
<protein>
    <recommendedName>
        <fullName evidence="6">Secreted protein</fullName>
    </recommendedName>
</protein>
<sequence length="88" mass="8972">MIRLLVLLAALTAGEPIRSGASRALRAPGTREPSGNGADETRSLDIGDPGSVEDPRDAEEPRGLVSSWSSAAMGQAASSFPLGRGPSV</sequence>
<keyword evidence="2" id="KW-0732">Signal</keyword>
<dbReference type="VEuPathDB" id="VectorBase:ISCW012438"/>
<evidence type="ECO:0000313" key="3">
    <source>
        <dbReference type="EMBL" id="EEC15772.1"/>
    </source>
</evidence>
<organism>
    <name type="scientific">Ixodes scapularis</name>
    <name type="common">Black-legged tick</name>
    <name type="synonym">Deer tick</name>
    <dbReference type="NCBI Taxonomy" id="6945"/>
    <lineage>
        <taxon>Eukaryota</taxon>
        <taxon>Metazoa</taxon>
        <taxon>Ecdysozoa</taxon>
        <taxon>Arthropoda</taxon>
        <taxon>Chelicerata</taxon>
        <taxon>Arachnida</taxon>
        <taxon>Acari</taxon>
        <taxon>Parasitiformes</taxon>
        <taxon>Ixodida</taxon>
        <taxon>Ixodoidea</taxon>
        <taxon>Ixodidae</taxon>
        <taxon>Ixodinae</taxon>
        <taxon>Ixodes</taxon>
    </lineage>
</organism>
<feature type="compositionally biased region" description="Basic and acidic residues" evidence="1">
    <location>
        <begin position="53"/>
        <end position="62"/>
    </location>
</feature>
<dbReference type="Proteomes" id="UP000001555">
    <property type="component" value="Unassembled WGS sequence"/>
</dbReference>
<evidence type="ECO:0000313" key="4">
    <source>
        <dbReference type="EnsemblMetazoa" id="ISCW012438-PA"/>
    </source>
</evidence>
<dbReference type="EnsemblMetazoa" id="ISCW012438-RA">
    <property type="protein sequence ID" value="ISCW012438-PA"/>
    <property type="gene ID" value="ISCW012438"/>
</dbReference>
<dbReference type="EMBL" id="ABJB011055024">
    <property type="status" value="NOT_ANNOTATED_CDS"/>
    <property type="molecule type" value="Genomic_DNA"/>
</dbReference>
<accession>B7QAA0</accession>
<evidence type="ECO:0000256" key="2">
    <source>
        <dbReference type="SAM" id="SignalP"/>
    </source>
</evidence>